<evidence type="ECO:0000313" key="3">
    <source>
        <dbReference type="Proteomes" id="UP000295361"/>
    </source>
</evidence>
<dbReference type="InterPro" id="IPR000073">
    <property type="entry name" value="AB_hydrolase_1"/>
</dbReference>
<proteinExistence type="predicted"/>
<organism evidence="2 3">
    <name type="scientific">Roseateles toxinivorans</name>
    <dbReference type="NCBI Taxonomy" id="270368"/>
    <lineage>
        <taxon>Bacteria</taxon>
        <taxon>Pseudomonadati</taxon>
        <taxon>Pseudomonadota</taxon>
        <taxon>Betaproteobacteria</taxon>
        <taxon>Burkholderiales</taxon>
        <taxon>Sphaerotilaceae</taxon>
        <taxon>Roseateles</taxon>
    </lineage>
</organism>
<reference evidence="2 3" key="1">
    <citation type="submission" date="2019-03" db="EMBL/GenBank/DDBJ databases">
        <title>Genomic Encyclopedia of Type Strains, Phase IV (KMG-IV): sequencing the most valuable type-strain genomes for metagenomic binning, comparative biology and taxonomic classification.</title>
        <authorList>
            <person name="Goeker M."/>
        </authorList>
    </citation>
    <scope>NUCLEOTIDE SEQUENCE [LARGE SCALE GENOMIC DNA]</scope>
    <source>
        <strain evidence="2 3">DSM 16998</strain>
    </source>
</reference>
<evidence type="ECO:0000313" key="2">
    <source>
        <dbReference type="EMBL" id="TDP61237.1"/>
    </source>
</evidence>
<keyword evidence="2" id="KW-0378">Hydrolase</keyword>
<evidence type="ECO:0000259" key="1">
    <source>
        <dbReference type="Pfam" id="PF00561"/>
    </source>
</evidence>
<keyword evidence="3" id="KW-1185">Reference proteome</keyword>
<gene>
    <name evidence="2" type="ORF">DES47_1149</name>
</gene>
<feature type="domain" description="AB hydrolase-1" evidence="1">
    <location>
        <begin position="55"/>
        <end position="127"/>
    </location>
</feature>
<name>A0A4R6QFZ6_9BURK</name>
<accession>A0A4R6QFZ6</accession>
<dbReference type="InterPro" id="IPR029058">
    <property type="entry name" value="AB_hydrolase_fold"/>
</dbReference>
<dbReference type="InParanoid" id="A0A4R6QFZ6"/>
<dbReference type="Pfam" id="PF00561">
    <property type="entry name" value="Abhydrolase_1"/>
    <property type="match status" value="1"/>
</dbReference>
<dbReference type="Gene3D" id="3.40.50.1820">
    <property type="entry name" value="alpha/beta hydrolase"/>
    <property type="match status" value="1"/>
</dbReference>
<dbReference type="EMBL" id="SNXS01000014">
    <property type="protein sequence ID" value="TDP61237.1"/>
    <property type="molecule type" value="Genomic_DNA"/>
</dbReference>
<comment type="caution">
    <text evidence="2">The sequence shown here is derived from an EMBL/GenBank/DDBJ whole genome shotgun (WGS) entry which is preliminary data.</text>
</comment>
<sequence length="260" mass="28293">MSGIQLDPVSGVAYALQGPINGEPLMIGLPLMASFESIFGEALKPVLDGYLSRLTDRYRVLLVDYPSIGASCDIAPEQLTAERVCGDLLTVATAAGFERFTYWGYSWGGGVGLQLASRSDRLKALVIGGWPPIGGPYKEIADAAQRKQHEPEASSMMVLRNKAQYTQWIHYNRSVQHGWNEAAALAAMRALPKFVFHGELGDLVEAGIPVPIASLIRNNAATLRRLGWELMEVPAVGHEACMKPELFVPAVRAFLDRSLA</sequence>
<dbReference type="RefSeq" id="WP_166652184.1">
    <property type="nucleotide sequence ID" value="NZ_SNXS01000014.1"/>
</dbReference>
<protein>
    <submittedName>
        <fullName evidence="2">Alpha/beta hydrolase family protein</fullName>
    </submittedName>
</protein>
<dbReference type="Proteomes" id="UP000295361">
    <property type="component" value="Unassembled WGS sequence"/>
</dbReference>
<dbReference type="GO" id="GO:0016787">
    <property type="term" value="F:hydrolase activity"/>
    <property type="evidence" value="ECO:0007669"/>
    <property type="project" value="UniProtKB-KW"/>
</dbReference>
<dbReference type="SUPFAM" id="SSF53474">
    <property type="entry name" value="alpha/beta-Hydrolases"/>
    <property type="match status" value="1"/>
</dbReference>
<dbReference type="AlphaFoldDB" id="A0A4R6QFZ6"/>